<dbReference type="SUPFAM" id="SSF56112">
    <property type="entry name" value="Protein kinase-like (PK-like)"/>
    <property type="match status" value="1"/>
</dbReference>
<evidence type="ECO:0000256" key="4">
    <source>
        <dbReference type="ARBA" id="ARBA00022777"/>
    </source>
</evidence>
<dbReference type="InterPro" id="IPR011009">
    <property type="entry name" value="Kinase-like_dom_sf"/>
</dbReference>
<keyword evidence="1" id="KW-0723">Serine/threonine-protein kinase</keyword>
<evidence type="ECO:0008006" key="8">
    <source>
        <dbReference type="Google" id="ProtNLM"/>
    </source>
</evidence>
<keyword evidence="7" id="KW-1185">Reference proteome</keyword>
<keyword evidence="4" id="KW-0418">Kinase</keyword>
<evidence type="ECO:0000313" key="7">
    <source>
        <dbReference type="Proteomes" id="UP000235145"/>
    </source>
</evidence>
<reference evidence="6 7" key="1">
    <citation type="journal article" date="2017" name="Nat. Commun.">
        <title>Genome assembly with in vitro proximity ligation data and whole-genome triplication in lettuce.</title>
        <authorList>
            <person name="Reyes-Chin-Wo S."/>
            <person name="Wang Z."/>
            <person name="Yang X."/>
            <person name="Kozik A."/>
            <person name="Arikit S."/>
            <person name="Song C."/>
            <person name="Xia L."/>
            <person name="Froenicke L."/>
            <person name="Lavelle D.O."/>
            <person name="Truco M.J."/>
            <person name="Xia R."/>
            <person name="Zhu S."/>
            <person name="Xu C."/>
            <person name="Xu H."/>
            <person name="Xu X."/>
            <person name="Cox K."/>
            <person name="Korf I."/>
            <person name="Meyers B.C."/>
            <person name="Michelmore R.W."/>
        </authorList>
    </citation>
    <scope>NUCLEOTIDE SEQUENCE [LARGE SCALE GENOMIC DNA]</scope>
    <source>
        <strain evidence="7">cv. Salinas</strain>
        <tissue evidence="6">Seedlings</tissue>
    </source>
</reference>
<keyword evidence="2" id="KW-0808">Transferase</keyword>
<dbReference type="Proteomes" id="UP000235145">
    <property type="component" value="Unassembled WGS sequence"/>
</dbReference>
<evidence type="ECO:0000256" key="5">
    <source>
        <dbReference type="ARBA" id="ARBA00022840"/>
    </source>
</evidence>
<evidence type="ECO:0000256" key="3">
    <source>
        <dbReference type="ARBA" id="ARBA00022741"/>
    </source>
</evidence>
<sequence length="96" mass="11248">MLTVYLPFDDRNLALIYQKIYKGDVRMHKSMTPRAQSLIKRILDPNPKTRITMADIKVDEWFKQDYTPAKPNEDEVLSIQENAVENQELPTHVNAF</sequence>
<dbReference type="GO" id="GO:0005524">
    <property type="term" value="F:ATP binding"/>
    <property type="evidence" value="ECO:0007669"/>
    <property type="project" value="UniProtKB-KW"/>
</dbReference>
<evidence type="ECO:0000313" key="6">
    <source>
        <dbReference type="EMBL" id="KAJ0210522.1"/>
    </source>
</evidence>
<keyword evidence="3" id="KW-0547">Nucleotide-binding</keyword>
<organism evidence="6 7">
    <name type="scientific">Lactuca sativa</name>
    <name type="common">Garden lettuce</name>
    <dbReference type="NCBI Taxonomy" id="4236"/>
    <lineage>
        <taxon>Eukaryota</taxon>
        <taxon>Viridiplantae</taxon>
        <taxon>Streptophyta</taxon>
        <taxon>Embryophyta</taxon>
        <taxon>Tracheophyta</taxon>
        <taxon>Spermatophyta</taxon>
        <taxon>Magnoliopsida</taxon>
        <taxon>eudicotyledons</taxon>
        <taxon>Gunneridae</taxon>
        <taxon>Pentapetalae</taxon>
        <taxon>asterids</taxon>
        <taxon>campanulids</taxon>
        <taxon>Asterales</taxon>
        <taxon>Asteraceae</taxon>
        <taxon>Cichorioideae</taxon>
        <taxon>Cichorieae</taxon>
        <taxon>Lactucinae</taxon>
        <taxon>Lactuca</taxon>
    </lineage>
</organism>
<proteinExistence type="predicted"/>
<protein>
    <recommendedName>
        <fullName evidence="8">Protein kinase domain-containing protein</fullName>
    </recommendedName>
</protein>
<evidence type="ECO:0000256" key="2">
    <source>
        <dbReference type="ARBA" id="ARBA00022679"/>
    </source>
</evidence>
<dbReference type="PANTHER" id="PTHR43895">
    <property type="entry name" value="CALCIUM/CALMODULIN-DEPENDENT PROTEIN KINASE KINASE-RELATED"/>
    <property type="match status" value="1"/>
</dbReference>
<dbReference type="Gene3D" id="1.10.510.10">
    <property type="entry name" value="Transferase(Phosphotransferase) domain 1"/>
    <property type="match status" value="1"/>
</dbReference>
<dbReference type="AlphaFoldDB" id="A0A9R1VT83"/>
<evidence type="ECO:0000256" key="1">
    <source>
        <dbReference type="ARBA" id="ARBA00022527"/>
    </source>
</evidence>
<name>A0A9R1VT83_LACSA</name>
<dbReference type="PANTHER" id="PTHR43895:SF65">
    <property type="entry name" value="CBL-INTERACTING PROTEIN KINASE 21"/>
    <property type="match status" value="1"/>
</dbReference>
<gene>
    <name evidence="6" type="ORF">LSAT_V11C400202870</name>
</gene>
<dbReference type="EMBL" id="NBSK02000004">
    <property type="protein sequence ID" value="KAJ0210522.1"/>
    <property type="molecule type" value="Genomic_DNA"/>
</dbReference>
<dbReference type="GO" id="GO:0004674">
    <property type="term" value="F:protein serine/threonine kinase activity"/>
    <property type="evidence" value="ECO:0007669"/>
    <property type="project" value="UniProtKB-KW"/>
</dbReference>
<accession>A0A9R1VT83</accession>
<comment type="caution">
    <text evidence="6">The sequence shown here is derived from an EMBL/GenBank/DDBJ whole genome shotgun (WGS) entry which is preliminary data.</text>
</comment>
<dbReference type="Gramene" id="rna-gnl|WGS:NBSK|LSAT_4X116740_mrna">
    <property type="protein sequence ID" value="cds-PLY73854.1"/>
    <property type="gene ID" value="gene-LSAT_4X116740"/>
</dbReference>
<keyword evidence="5" id="KW-0067">ATP-binding</keyword>